<dbReference type="PRINTS" id="PR00469">
    <property type="entry name" value="PNDRDTASEII"/>
</dbReference>
<comment type="similarity">
    <text evidence="2">Belongs to the FAD-dependent oxidoreductase family.</text>
</comment>
<dbReference type="InterPro" id="IPR016156">
    <property type="entry name" value="FAD/NAD-linked_Rdtase_dimer_sf"/>
</dbReference>
<dbReference type="GO" id="GO:0016651">
    <property type="term" value="F:oxidoreductase activity, acting on NAD(P)H"/>
    <property type="evidence" value="ECO:0007669"/>
    <property type="project" value="TreeGrafter"/>
</dbReference>
<dbReference type="Gene3D" id="3.50.50.60">
    <property type="entry name" value="FAD/NAD(P)-binding domain"/>
    <property type="match status" value="2"/>
</dbReference>
<feature type="domain" description="Rieske" evidence="11">
    <location>
        <begin position="67"/>
        <end position="162"/>
    </location>
</feature>
<dbReference type="GO" id="GO:0051537">
    <property type="term" value="F:2 iron, 2 sulfur cluster binding"/>
    <property type="evidence" value="ECO:0007669"/>
    <property type="project" value="UniProtKB-KW"/>
</dbReference>
<dbReference type="PROSITE" id="PS51296">
    <property type="entry name" value="RIESKE"/>
    <property type="match status" value="1"/>
</dbReference>
<organism evidence="12">
    <name type="scientific">Physella acuta</name>
    <name type="common">Acute bladder snail</name>
    <name type="synonym">Physa acuta</name>
    <dbReference type="NCBI Taxonomy" id="109671"/>
    <lineage>
        <taxon>Eukaryota</taxon>
        <taxon>Metazoa</taxon>
        <taxon>Spiralia</taxon>
        <taxon>Lophotrochozoa</taxon>
        <taxon>Mollusca</taxon>
        <taxon>Gastropoda</taxon>
        <taxon>Heterobranchia</taxon>
        <taxon>Euthyneura</taxon>
        <taxon>Panpulmonata</taxon>
        <taxon>Hygrophila</taxon>
        <taxon>Lymnaeoidea</taxon>
        <taxon>Physidae</taxon>
        <taxon>Physella</taxon>
    </lineage>
</organism>
<evidence type="ECO:0000259" key="11">
    <source>
        <dbReference type="PROSITE" id="PS51296"/>
    </source>
</evidence>
<evidence type="ECO:0000256" key="7">
    <source>
        <dbReference type="ARBA" id="ARBA00023002"/>
    </source>
</evidence>
<dbReference type="GO" id="GO:0046872">
    <property type="term" value="F:metal ion binding"/>
    <property type="evidence" value="ECO:0007669"/>
    <property type="project" value="UniProtKB-KW"/>
</dbReference>
<dbReference type="InterPro" id="IPR023753">
    <property type="entry name" value="FAD/NAD-binding_dom"/>
</dbReference>
<dbReference type="InterPro" id="IPR050446">
    <property type="entry name" value="FAD-oxidoreductase/Apoptosis"/>
</dbReference>
<evidence type="ECO:0000256" key="5">
    <source>
        <dbReference type="ARBA" id="ARBA00022723"/>
    </source>
</evidence>
<reference evidence="12" key="1">
    <citation type="journal article" date="2021" name="Sci. Rep.">
        <title>Analysis of the impact of three phthalates on the freshwater gastropod Physella acuta at the transcriptional level.</title>
        <authorList>
            <person name="Prieto-Amador M."/>
            <person name="Caballero P."/>
            <person name="Martinez-Guitarte J.L."/>
        </authorList>
    </citation>
    <scope>NUCLEOTIDE SEQUENCE</scope>
</reference>
<dbReference type="Pfam" id="PF00355">
    <property type="entry name" value="Rieske"/>
    <property type="match status" value="1"/>
</dbReference>
<dbReference type="SUPFAM" id="SSF55424">
    <property type="entry name" value="FAD/NAD-linked reductases, dimerisation (C-terminal) domain"/>
    <property type="match status" value="1"/>
</dbReference>
<dbReference type="Gene3D" id="3.30.390.30">
    <property type="match status" value="1"/>
</dbReference>
<evidence type="ECO:0000256" key="2">
    <source>
        <dbReference type="ARBA" id="ARBA00006442"/>
    </source>
</evidence>
<evidence type="ECO:0000256" key="10">
    <source>
        <dbReference type="SAM" id="MobiDB-lite"/>
    </source>
</evidence>
<sequence>MGQKQSKDEAGVQVVNIKRREDALNVYPDSITNQSERPLSTSTDQKNTTSTDTTDSAVTQSGNMIEAVVGEAKDFKDGHMQEVEVGDQKVLLVKEDGSFYAIGNKCTHYGAPLSKGAYCKGVVRCPWHGACFNVKTGDIEDFPGLDSVQKFQVEVKDGKVLVRADPAALENSKRVKPMVKKSSDNNKTVVLIGGGPASVVCAETLRQEGFTGKIVLVTRETALPYDRIKLSKALSIKPEEIALRNKDFYDSHDIELKLNTEATKIVPSEKKVELQDGHSLKYDTLVIATGGQPRLLPIPGADLKNVYTLRTPQDANAIAENSHGKNVVIMGSSFIGMEVAAFLADKAASVSVVDLVQVPFQLTLGQELGTHMKQMHEGKGVKFYFDTSVKEFKGEDGKLTEAVLANGTVLPADVCVMGVGVVPATNVLKDSGLELTPRGFVTVNKNMRTNIPDIYAAGDIVEFPLFIANNQQANVQHWQMAHQHGKIAGLSIAGKAQDIHSVPYFWTVQYGKSIRYAGYGPGYDDIILHGDVDDNKFVAFYTKNETVVAVASLGWDPIVSQAAELMSKGGVIKKDDIKSDPDNWVSKLCTL</sequence>
<dbReference type="Gene3D" id="2.102.10.10">
    <property type="entry name" value="Rieske [2Fe-2S] iron-sulphur domain"/>
    <property type="match status" value="1"/>
</dbReference>
<dbReference type="GO" id="GO:0005737">
    <property type="term" value="C:cytoplasm"/>
    <property type="evidence" value="ECO:0007669"/>
    <property type="project" value="TreeGrafter"/>
</dbReference>
<evidence type="ECO:0000256" key="3">
    <source>
        <dbReference type="ARBA" id="ARBA00022630"/>
    </source>
</evidence>
<dbReference type="Pfam" id="PF07992">
    <property type="entry name" value="Pyr_redox_2"/>
    <property type="match status" value="1"/>
</dbReference>
<dbReference type="CDD" id="cd03478">
    <property type="entry name" value="Rieske_AIFL_N"/>
    <property type="match status" value="1"/>
</dbReference>
<comment type="cofactor">
    <cofactor evidence="1">
        <name>FAD</name>
        <dbReference type="ChEBI" id="CHEBI:57692"/>
    </cofactor>
</comment>
<accession>A0A8F1NME4</accession>
<feature type="compositionally biased region" description="Polar residues" evidence="10">
    <location>
        <begin position="30"/>
        <end position="39"/>
    </location>
</feature>
<dbReference type="InterPro" id="IPR017941">
    <property type="entry name" value="Rieske_2Fe-2S"/>
</dbReference>
<dbReference type="Pfam" id="PF14759">
    <property type="entry name" value="Reductase_C"/>
    <property type="match status" value="1"/>
</dbReference>
<name>A0A8F1NME4_PHYAT</name>
<gene>
    <name evidence="12" type="primary">AIF3</name>
</gene>
<feature type="region of interest" description="Disordered" evidence="10">
    <location>
        <begin position="25"/>
        <end position="61"/>
    </location>
</feature>
<keyword evidence="3" id="KW-0285">Flavoprotein</keyword>
<proteinExistence type="evidence at transcript level"/>
<dbReference type="PANTHER" id="PTHR43557">
    <property type="entry name" value="APOPTOSIS-INDUCING FACTOR 1"/>
    <property type="match status" value="1"/>
</dbReference>
<evidence type="ECO:0000256" key="6">
    <source>
        <dbReference type="ARBA" id="ARBA00022827"/>
    </source>
</evidence>
<evidence type="ECO:0000256" key="9">
    <source>
        <dbReference type="ARBA" id="ARBA00023014"/>
    </source>
</evidence>
<protein>
    <submittedName>
        <fullName evidence="12">Apoptosis-inducing factor 3</fullName>
    </submittedName>
</protein>
<reference evidence="12" key="2">
    <citation type="submission" date="2021-01" db="EMBL/GenBank/DDBJ databases">
        <authorList>
            <person name="Martinez-Guitarte J.-L."/>
        </authorList>
    </citation>
    <scope>NUCLEOTIDE SEQUENCE</scope>
</reference>
<evidence type="ECO:0000256" key="1">
    <source>
        <dbReference type="ARBA" id="ARBA00001974"/>
    </source>
</evidence>
<keyword evidence="8" id="KW-0408">Iron</keyword>
<keyword evidence="6" id="KW-0274">FAD</keyword>
<dbReference type="SUPFAM" id="SSF50022">
    <property type="entry name" value="ISP domain"/>
    <property type="match status" value="1"/>
</dbReference>
<evidence type="ECO:0000256" key="4">
    <source>
        <dbReference type="ARBA" id="ARBA00022714"/>
    </source>
</evidence>
<keyword evidence="4" id="KW-0001">2Fe-2S</keyword>
<dbReference type="InterPro" id="IPR036188">
    <property type="entry name" value="FAD/NAD-bd_sf"/>
</dbReference>
<dbReference type="PANTHER" id="PTHR43557:SF2">
    <property type="entry name" value="RIESKE DOMAIN-CONTAINING PROTEIN-RELATED"/>
    <property type="match status" value="1"/>
</dbReference>
<dbReference type="FunFam" id="2.102.10.10:FF:000003">
    <property type="entry name" value="apoptosis-inducing factor 3 isoform X2"/>
    <property type="match status" value="1"/>
</dbReference>
<feature type="compositionally biased region" description="Low complexity" evidence="10">
    <location>
        <begin position="40"/>
        <end position="61"/>
    </location>
</feature>
<keyword evidence="7" id="KW-0560">Oxidoreductase</keyword>
<dbReference type="PRINTS" id="PR00368">
    <property type="entry name" value="FADPNR"/>
</dbReference>
<evidence type="ECO:0000256" key="8">
    <source>
        <dbReference type="ARBA" id="ARBA00023004"/>
    </source>
</evidence>
<keyword evidence="9" id="KW-0411">Iron-sulfur</keyword>
<dbReference type="InterPro" id="IPR028202">
    <property type="entry name" value="Reductase_C"/>
</dbReference>
<dbReference type="SUPFAM" id="SSF51905">
    <property type="entry name" value="FAD/NAD(P)-binding domain"/>
    <property type="match status" value="1"/>
</dbReference>
<keyword evidence="5" id="KW-0479">Metal-binding</keyword>
<evidence type="ECO:0000313" key="12">
    <source>
        <dbReference type="EMBL" id="QWQ59719.1"/>
    </source>
</evidence>
<dbReference type="InterPro" id="IPR036922">
    <property type="entry name" value="Rieske_2Fe-2S_sf"/>
</dbReference>
<dbReference type="EMBL" id="MW456928">
    <property type="protein sequence ID" value="QWQ59719.1"/>
    <property type="molecule type" value="mRNA"/>
</dbReference>
<dbReference type="AlphaFoldDB" id="A0A8F1NME4"/>